<dbReference type="InterPro" id="IPR017937">
    <property type="entry name" value="Thioredoxin_CS"/>
</dbReference>
<comment type="catalytic activity">
    <reaction evidence="1">
        <text>Catalyzes the rearrangement of -S-S- bonds in proteins.</text>
        <dbReference type="EC" id="5.3.4.1"/>
    </reaction>
</comment>
<organism evidence="10 11">
    <name type="scientific">Verticillium longisporum</name>
    <name type="common">Verticillium dahliae var. longisporum</name>
    <dbReference type="NCBI Taxonomy" id="100787"/>
    <lineage>
        <taxon>Eukaryota</taxon>
        <taxon>Fungi</taxon>
        <taxon>Dikarya</taxon>
        <taxon>Ascomycota</taxon>
        <taxon>Pezizomycotina</taxon>
        <taxon>Sordariomycetes</taxon>
        <taxon>Hypocreomycetidae</taxon>
        <taxon>Glomerellales</taxon>
        <taxon>Plectosphaerellaceae</taxon>
        <taxon>Verticillium</taxon>
    </lineage>
</organism>
<name>A0A8I2ZXD8_VERLO</name>
<dbReference type="GO" id="GO:0003756">
    <property type="term" value="F:protein disulfide isomerase activity"/>
    <property type="evidence" value="ECO:0007669"/>
    <property type="project" value="UniProtKB-EC"/>
</dbReference>
<comment type="caution">
    <text evidence="10">The sequence shown here is derived from an EMBL/GenBank/DDBJ whole genome shotgun (WGS) entry which is preliminary data.</text>
</comment>
<reference evidence="10" key="1">
    <citation type="journal article" date="2021" name="Mol. Plant Pathol.">
        <title>A 20-kb lineage-specific genomic region tames virulence in pathogenic amphidiploid Verticillium longisporum.</title>
        <authorList>
            <person name="Harting R."/>
            <person name="Starke J."/>
            <person name="Kusch H."/>
            <person name="Poggeler S."/>
            <person name="Maurus I."/>
            <person name="Schluter R."/>
            <person name="Landesfeind M."/>
            <person name="Bulla I."/>
            <person name="Nowrousian M."/>
            <person name="de Jonge R."/>
            <person name="Stahlhut G."/>
            <person name="Hoff K.J."/>
            <person name="Asshauer K.P."/>
            <person name="Thurmer A."/>
            <person name="Stanke M."/>
            <person name="Daniel R."/>
            <person name="Morgenstern B."/>
            <person name="Thomma B.P.H.J."/>
            <person name="Kronstad J.W."/>
            <person name="Braus-Stromeyer S.A."/>
            <person name="Braus G.H."/>
        </authorList>
    </citation>
    <scope>NUCLEOTIDE SEQUENCE</scope>
    <source>
        <strain evidence="10">Vl32</strain>
    </source>
</reference>
<keyword evidence="8" id="KW-0732">Signal</keyword>
<feature type="chain" id="PRO_5034004738" description="protein disulfide-isomerase" evidence="8">
    <location>
        <begin position="23"/>
        <end position="496"/>
    </location>
</feature>
<dbReference type="EMBL" id="JAEMWZ010000040">
    <property type="protein sequence ID" value="KAG7140754.1"/>
    <property type="molecule type" value="Genomic_DNA"/>
</dbReference>
<keyword evidence="4" id="KW-1015">Disulfide bond</keyword>
<keyword evidence="5" id="KW-0413">Isomerase</keyword>
<feature type="signal peptide" evidence="8">
    <location>
        <begin position="1"/>
        <end position="22"/>
    </location>
</feature>
<evidence type="ECO:0000256" key="1">
    <source>
        <dbReference type="ARBA" id="ARBA00001182"/>
    </source>
</evidence>
<evidence type="ECO:0000256" key="8">
    <source>
        <dbReference type="SAM" id="SignalP"/>
    </source>
</evidence>
<feature type="compositionally biased region" description="Basic and acidic residues" evidence="7">
    <location>
        <begin position="251"/>
        <end position="276"/>
    </location>
</feature>
<dbReference type="Pfam" id="PF00085">
    <property type="entry name" value="Thioredoxin"/>
    <property type="match status" value="1"/>
</dbReference>
<feature type="region of interest" description="Disordered" evidence="7">
    <location>
        <begin position="432"/>
        <end position="496"/>
    </location>
</feature>
<dbReference type="GO" id="GO:0034976">
    <property type="term" value="P:response to endoplasmic reticulum stress"/>
    <property type="evidence" value="ECO:0007669"/>
    <property type="project" value="TreeGrafter"/>
</dbReference>
<dbReference type="OrthoDB" id="10264505at2759"/>
<dbReference type="PROSITE" id="PS00194">
    <property type="entry name" value="THIOREDOXIN_1"/>
    <property type="match status" value="1"/>
</dbReference>
<feature type="domain" description="Thioredoxin" evidence="9">
    <location>
        <begin position="6"/>
        <end position="143"/>
    </location>
</feature>
<feature type="compositionally biased region" description="Low complexity" evidence="7">
    <location>
        <begin position="287"/>
        <end position="296"/>
    </location>
</feature>
<feature type="compositionally biased region" description="Low complexity" evidence="7">
    <location>
        <begin position="446"/>
        <end position="464"/>
    </location>
</feature>
<dbReference type="Proteomes" id="UP000689129">
    <property type="component" value="Unassembled WGS sequence"/>
</dbReference>
<evidence type="ECO:0000256" key="3">
    <source>
        <dbReference type="ARBA" id="ARBA00012723"/>
    </source>
</evidence>
<dbReference type="PANTHER" id="PTHR45815:SF3">
    <property type="entry name" value="PROTEIN DISULFIDE-ISOMERASE A6"/>
    <property type="match status" value="1"/>
</dbReference>
<dbReference type="Pfam" id="PF24541">
    <property type="entry name" value="Thioredox_PDIA6_C"/>
    <property type="match status" value="1"/>
</dbReference>
<evidence type="ECO:0000256" key="4">
    <source>
        <dbReference type="ARBA" id="ARBA00023157"/>
    </source>
</evidence>
<evidence type="ECO:0000256" key="7">
    <source>
        <dbReference type="SAM" id="MobiDB-lite"/>
    </source>
</evidence>
<keyword evidence="6" id="KW-0676">Redox-active center</keyword>
<dbReference type="InterPro" id="IPR057305">
    <property type="entry name" value="Thioredox_PDIA6_C"/>
</dbReference>
<feature type="compositionally biased region" description="Basic and acidic residues" evidence="7">
    <location>
        <begin position="432"/>
        <end position="442"/>
    </location>
</feature>
<evidence type="ECO:0000313" key="10">
    <source>
        <dbReference type="EMBL" id="KAG7140754.1"/>
    </source>
</evidence>
<dbReference type="PROSITE" id="PS51352">
    <property type="entry name" value="THIOREDOXIN_2"/>
    <property type="match status" value="1"/>
</dbReference>
<dbReference type="CDD" id="cd03002">
    <property type="entry name" value="PDI_a_MPD1_like"/>
    <property type="match status" value="1"/>
</dbReference>
<protein>
    <recommendedName>
        <fullName evidence="3">protein disulfide-isomerase</fullName>
        <ecNumber evidence="3">5.3.4.1</ecNumber>
    </recommendedName>
</protein>
<comment type="subcellular location">
    <subcellularLocation>
        <location evidence="2">Endoplasmic reticulum lumen</location>
    </subcellularLocation>
</comment>
<dbReference type="AlphaFoldDB" id="A0A8I2ZXD8"/>
<evidence type="ECO:0000259" key="9">
    <source>
        <dbReference type="PROSITE" id="PS51352"/>
    </source>
</evidence>
<dbReference type="InterPro" id="IPR013766">
    <property type="entry name" value="Thioredoxin_domain"/>
</dbReference>
<evidence type="ECO:0000256" key="6">
    <source>
        <dbReference type="ARBA" id="ARBA00023284"/>
    </source>
</evidence>
<dbReference type="GO" id="GO:0005788">
    <property type="term" value="C:endoplasmic reticulum lumen"/>
    <property type="evidence" value="ECO:0007669"/>
    <property type="project" value="UniProtKB-SubCell"/>
</dbReference>
<dbReference type="EC" id="5.3.4.1" evidence="3"/>
<accession>A0A8I2ZXD8</accession>
<evidence type="ECO:0000256" key="2">
    <source>
        <dbReference type="ARBA" id="ARBA00004319"/>
    </source>
</evidence>
<proteinExistence type="predicted"/>
<evidence type="ECO:0000256" key="5">
    <source>
        <dbReference type="ARBA" id="ARBA00023235"/>
    </source>
</evidence>
<dbReference type="PANTHER" id="PTHR45815">
    <property type="entry name" value="PROTEIN DISULFIDE-ISOMERASE A6"/>
    <property type="match status" value="1"/>
</dbReference>
<dbReference type="GO" id="GO:0015035">
    <property type="term" value="F:protein-disulfide reductase activity"/>
    <property type="evidence" value="ECO:0007669"/>
    <property type="project" value="TreeGrafter"/>
</dbReference>
<evidence type="ECO:0000313" key="11">
    <source>
        <dbReference type="Proteomes" id="UP000689129"/>
    </source>
</evidence>
<sequence length="496" mass="52321">MHHATLLAAGIAALASMPGAMAGMYPKSSAVLQVDGKSYDRLIAQSNHTSIVEFYAPWCGHCKNLQPAYEKAAKSLEGLAKVAAVDCDDDANKSLCGQFGIQGFPTLKIIRPGKKSGKPAVEDYNGPRTATGIVDALVDKINNHVKKVTDKDLDAFVASGTDKPRAILFTEKGTTSPLLRSIAIDFLDVITIAQARNNQKAVVEKYGIEKFPTLILLPVGASDPIVYDGAMKKPAIVEFLSQAGTPNPDPPVKDGKKAKSTPKAEPKAKAAEEKPAPEAAAEDVVEEPVATPAAPAAAPIPTVDTAELQKECLAPKSHTCILALVPTTANDKSEKVLGSLAELAHKYTQGGRHLFPFYAVSGENPSAATLTKSLSLKTDVELVAVNTRRGWWRHYEGEGDATSVEAWIDAIRMGDGAKNKLPAELIVEPQVAKEDVPPAKEEGAEESSSFAGTVADAPEPGTETPSEEAPTEAPVEADAAETPADHDEVCTSLSPI</sequence>
<gene>
    <name evidence="10" type="ORF">HYQ45_002471</name>
</gene>
<feature type="region of interest" description="Disordered" evidence="7">
    <location>
        <begin position="241"/>
        <end position="296"/>
    </location>
</feature>
<feature type="compositionally biased region" description="Low complexity" evidence="7">
    <location>
        <begin position="471"/>
        <end position="482"/>
    </location>
</feature>